<dbReference type="PROSITE" id="PS00018">
    <property type="entry name" value="EF_HAND_1"/>
    <property type="match status" value="1"/>
</dbReference>
<dbReference type="SUPFAM" id="SSF56935">
    <property type="entry name" value="Porins"/>
    <property type="match status" value="1"/>
</dbReference>
<evidence type="ECO:0000256" key="3">
    <source>
        <dbReference type="SAM" id="SignalP"/>
    </source>
</evidence>
<dbReference type="PANTHER" id="PTHR30069:SF29">
    <property type="entry name" value="HEMOGLOBIN AND HEMOGLOBIN-HAPTOGLOBIN-BINDING PROTEIN 1-RELATED"/>
    <property type="match status" value="1"/>
</dbReference>
<dbReference type="InterPro" id="IPR012910">
    <property type="entry name" value="Plug_dom"/>
</dbReference>
<keyword evidence="2" id="KW-1134">Transmembrane beta strand</keyword>
<dbReference type="AlphaFoldDB" id="A0AAU8UWP8"/>
<evidence type="ECO:0000256" key="2">
    <source>
        <dbReference type="PROSITE-ProRule" id="PRU01360"/>
    </source>
</evidence>
<dbReference type="GO" id="GO:0015344">
    <property type="term" value="F:siderophore uptake transmembrane transporter activity"/>
    <property type="evidence" value="ECO:0007669"/>
    <property type="project" value="TreeGrafter"/>
</dbReference>
<dbReference type="PROSITE" id="PS52016">
    <property type="entry name" value="TONB_DEPENDENT_REC_3"/>
    <property type="match status" value="1"/>
</dbReference>
<comment type="similarity">
    <text evidence="2">Belongs to the TonB-dependent receptor family.</text>
</comment>
<sequence length="969" mass="109343">MKKRRLNSKVYFRITIAACFLGMHFVTAQEAPKKADTAKTKTIDEVVVLGYTSRKKKNVTSAISTINAKEVSQSPVANLSNVIAGRLPGVVAVQRSGEPGFDGAGVSIRGFGDALVVVDGVPQPYTQLDPNDVESFTVLKDAAAAVYGVRAANGVILITTKSGSRGRATIDYSMYYGVQSPTRYPKLVNAADFILLTDEGEINRGGQPAYGKNVYEDYLAGRRKSYDWLSLAIRPDSPQQQHNITVNGGSDRIKYLMSVGYLRQDGMWRSGDTMFQRYNFRTKVEGKVTDHLSVGMNVSGRIEERDSPGSNPENMIGGVLRTFPTQSPYANDNPEYLGTTNQSHQNVIALMQKSISGYTDDTNNFFNGILNFTYNAPFLEGLYLSGQYSYTKRYRQIKNWRPTFTLYNYNEATGAYTPGYVGNSPTSLRHDFVEETDRVSNLSLGYKKKFNDQHNVEALLVFEERANKGNNFWASREFLLDSKDYLFAGVDNNKNNNGSAFDFASRSLVGRAYYDFKNKYIIDFIFRYDGSSRFPANSRWGFFPAVSAGWRASDEAFFSNLGLKKFITDLKFRGSWGKVGDDGWNDVNNRNATSWQFVPGYTYPSGNYIFGDAVIPGLSDKGLINPNITWFTSTTTNIGLEMNILKGLFTIEADYFFRKRSGLFATRAVSIPSTFGASLPQENINIDNNRGFEFVLGHHKKYGGVDIDVRGNVSFTRSQWEYQERAPFNNSQEQWLNDSTNRWKNIWWGYKTAGQFQSQEDINSWAVQDGQGNRTLRPGDIKYEDVNGDGIIDDKDVRVIGRGTVPEIMFGFNLNVNWKGFDFSVLFQGGANFNQYFSSGYQNPLYNGANSLDMFMDRWHRQDPYDPTSPWVPGKFPATWPTGSPNNQKTSDFWLKDASYVRLKNIQLGYTFKGDMLQSIGIKKLRVYLNGFNLVTWDKVKYLDPENNDSRGLYYPQQRVINFGLNATL</sequence>
<dbReference type="InterPro" id="IPR039426">
    <property type="entry name" value="TonB-dep_rcpt-like"/>
</dbReference>
<evidence type="ECO:0000259" key="4">
    <source>
        <dbReference type="Pfam" id="PF07715"/>
    </source>
</evidence>
<keyword evidence="2" id="KW-0812">Transmembrane</keyword>
<dbReference type="NCBIfam" id="TIGR04057">
    <property type="entry name" value="SusC_RagA_signa"/>
    <property type="match status" value="1"/>
</dbReference>
<dbReference type="PANTHER" id="PTHR30069">
    <property type="entry name" value="TONB-DEPENDENT OUTER MEMBRANE RECEPTOR"/>
    <property type="match status" value="1"/>
</dbReference>
<dbReference type="Gene3D" id="2.170.130.10">
    <property type="entry name" value="TonB-dependent receptor, plug domain"/>
    <property type="match status" value="1"/>
</dbReference>
<keyword evidence="1 3" id="KW-0732">Signal</keyword>
<evidence type="ECO:0000313" key="5">
    <source>
        <dbReference type="EMBL" id="AQX02728.1"/>
    </source>
</evidence>
<dbReference type="FunFam" id="2.170.130.10:FF:000003">
    <property type="entry name" value="SusC/RagA family TonB-linked outer membrane protein"/>
    <property type="match status" value="1"/>
</dbReference>
<dbReference type="RefSeq" id="WP_078396505.1">
    <property type="nucleotide sequence ID" value="NZ_CP016374.1"/>
</dbReference>
<dbReference type="InterPro" id="IPR018247">
    <property type="entry name" value="EF_Hand_1_Ca_BS"/>
</dbReference>
<protein>
    <recommendedName>
        <fullName evidence="4">TonB-dependent receptor plug domain-containing protein</fullName>
    </recommendedName>
</protein>
<name>A0AAU8UWP8_9FLAO</name>
<feature type="signal peptide" evidence="3">
    <location>
        <begin position="1"/>
        <end position="28"/>
    </location>
</feature>
<dbReference type="InterPro" id="IPR023996">
    <property type="entry name" value="TonB-dep_OMP_SusC/RagA"/>
</dbReference>
<reference evidence="5 6" key="1">
    <citation type="submission" date="2016-07" db="EMBL/GenBank/DDBJ databases">
        <title>Revisiting the taxonomy of the Elizabethkingia Genus using Whole-Genome Sequencing, Optical Mapping, and MALDI-TOF, along with proposal of three novel Elizabethkingia species: Elizabethkingia bruuniana sp. nov., Elizabethkingia ursingii sp. nov., and Elizabethkingia occulta sp. nov.</title>
        <authorList>
            <person name="Nicholson A.C."/>
        </authorList>
    </citation>
    <scope>NUCLEOTIDE SEQUENCE [LARGE SCALE GENOMIC DNA]</scope>
    <source>
        <strain evidence="5 6">F3201</strain>
    </source>
</reference>
<organism evidence="5 6">
    <name type="scientific">Elizabethkingia anophelis</name>
    <dbReference type="NCBI Taxonomy" id="1117645"/>
    <lineage>
        <taxon>Bacteria</taxon>
        <taxon>Pseudomonadati</taxon>
        <taxon>Bacteroidota</taxon>
        <taxon>Flavobacteriia</taxon>
        <taxon>Flavobacteriales</taxon>
        <taxon>Weeksellaceae</taxon>
        <taxon>Elizabethkingia</taxon>
    </lineage>
</organism>
<evidence type="ECO:0000313" key="6">
    <source>
        <dbReference type="Proteomes" id="UP000190848"/>
    </source>
</evidence>
<dbReference type="Pfam" id="PF07715">
    <property type="entry name" value="Plug"/>
    <property type="match status" value="1"/>
</dbReference>
<comment type="subcellular location">
    <subcellularLocation>
        <location evidence="2">Cell outer membrane</location>
        <topology evidence="2">Multi-pass membrane protein</topology>
    </subcellularLocation>
</comment>
<accession>A0AAU8UWP8</accession>
<dbReference type="GO" id="GO:0044718">
    <property type="term" value="P:siderophore transmembrane transport"/>
    <property type="evidence" value="ECO:0007669"/>
    <property type="project" value="TreeGrafter"/>
</dbReference>
<proteinExistence type="inferred from homology"/>
<dbReference type="Proteomes" id="UP000190848">
    <property type="component" value="Chromosome"/>
</dbReference>
<dbReference type="GO" id="GO:0009279">
    <property type="term" value="C:cell outer membrane"/>
    <property type="evidence" value="ECO:0007669"/>
    <property type="project" value="UniProtKB-SubCell"/>
</dbReference>
<dbReference type="InterPro" id="IPR037066">
    <property type="entry name" value="Plug_dom_sf"/>
</dbReference>
<dbReference type="NCBIfam" id="TIGR04056">
    <property type="entry name" value="OMP_RagA_SusC"/>
    <property type="match status" value="1"/>
</dbReference>
<keyword evidence="2" id="KW-0472">Membrane</keyword>
<keyword evidence="2" id="KW-0998">Cell outer membrane</keyword>
<keyword evidence="2" id="KW-0813">Transport</keyword>
<feature type="domain" description="TonB-dependent receptor plug" evidence="4">
    <location>
        <begin position="56"/>
        <end position="155"/>
    </location>
</feature>
<gene>
    <name evidence="5" type="ORF">BBD32_15315</name>
</gene>
<evidence type="ECO:0000256" key="1">
    <source>
        <dbReference type="ARBA" id="ARBA00022729"/>
    </source>
</evidence>
<feature type="chain" id="PRO_5043639107" description="TonB-dependent receptor plug domain-containing protein" evidence="3">
    <location>
        <begin position="29"/>
        <end position="969"/>
    </location>
</feature>
<dbReference type="InterPro" id="IPR023997">
    <property type="entry name" value="TonB-dep_OMP_SusC/RagA_CS"/>
</dbReference>
<dbReference type="EMBL" id="CP016374">
    <property type="protein sequence ID" value="AQX02728.1"/>
    <property type="molecule type" value="Genomic_DNA"/>
</dbReference>